<evidence type="ECO:0000313" key="3">
    <source>
        <dbReference type="EMBL" id="MBI5079035.1"/>
    </source>
</evidence>
<dbReference type="PANTHER" id="PTHR33969">
    <property type="entry name" value="SEGREGATION AND CONDENSATION PROTEIN A"/>
    <property type="match status" value="1"/>
</dbReference>
<evidence type="ECO:0000256" key="1">
    <source>
        <dbReference type="ARBA" id="ARBA00022829"/>
    </source>
</evidence>
<dbReference type="PANTHER" id="PTHR33969:SF2">
    <property type="entry name" value="SEGREGATION AND CONDENSATION PROTEIN A"/>
    <property type="match status" value="1"/>
</dbReference>
<dbReference type="AlphaFoldDB" id="A0A9D6UNT7"/>
<evidence type="ECO:0000256" key="2">
    <source>
        <dbReference type="ARBA" id="ARBA00044777"/>
    </source>
</evidence>
<dbReference type="Proteomes" id="UP000808761">
    <property type="component" value="Unassembled WGS sequence"/>
</dbReference>
<organism evidence="3 4">
    <name type="scientific">Candidatus Saganbacteria bacterium</name>
    <dbReference type="NCBI Taxonomy" id="2575572"/>
    <lineage>
        <taxon>Bacteria</taxon>
        <taxon>Bacillati</taxon>
        <taxon>Saganbacteria</taxon>
    </lineage>
</organism>
<sequence length="251" mass="28916">MTYQVKIEVFEGPFDLLLKAIDEGQIDIYHVSLSQIVASYFEYWCSGMSGLLPAADFLCMAAYLVELKSRGLLPRREETAQEEETRLVEKALLEHIQEYAIYKKMAQDLKQRRQVFGNVYHREVEEVQEKEIELVDVSLRDLVLAFQRIYAQAAERERVLPILPLDENITLEDRIKEITRLLAGKSKGVYFEDLFFRKTRVEIVVTFLAVLELVKQRFVLIAQDRRFGSILVFAVARSASGGEVYGGVVQN</sequence>
<dbReference type="GO" id="GO:0007059">
    <property type="term" value="P:chromosome segregation"/>
    <property type="evidence" value="ECO:0007669"/>
    <property type="project" value="UniProtKB-KW"/>
</dbReference>
<name>A0A9D6UNT7_UNCSA</name>
<gene>
    <name evidence="3" type="ORF">HZB08_03345</name>
</gene>
<comment type="caution">
    <text evidence="3">The sequence shown here is derived from an EMBL/GenBank/DDBJ whole genome shotgun (WGS) entry which is preliminary data.</text>
</comment>
<keyword evidence="1" id="KW-0159">Chromosome partition</keyword>
<dbReference type="Pfam" id="PF02616">
    <property type="entry name" value="SMC_ScpA"/>
    <property type="match status" value="1"/>
</dbReference>
<dbReference type="Gene3D" id="1.10.10.580">
    <property type="entry name" value="Structural maintenance of chromosome 1. Chain E"/>
    <property type="match status" value="1"/>
</dbReference>
<dbReference type="InterPro" id="IPR023093">
    <property type="entry name" value="ScpA-like_C"/>
</dbReference>
<dbReference type="Gene3D" id="6.10.250.2410">
    <property type="match status" value="1"/>
</dbReference>
<dbReference type="EMBL" id="JACRKR010000165">
    <property type="protein sequence ID" value="MBI5079035.1"/>
    <property type="molecule type" value="Genomic_DNA"/>
</dbReference>
<protein>
    <recommendedName>
        <fullName evidence="2">Segregation and condensation protein A</fullName>
    </recommendedName>
</protein>
<evidence type="ECO:0000313" key="4">
    <source>
        <dbReference type="Proteomes" id="UP000808761"/>
    </source>
</evidence>
<dbReference type="InterPro" id="IPR003768">
    <property type="entry name" value="ScpA"/>
</dbReference>
<proteinExistence type="predicted"/>
<accession>A0A9D6UNT7</accession>
<reference evidence="3" key="1">
    <citation type="submission" date="2020-07" db="EMBL/GenBank/DDBJ databases">
        <title>Huge and variable diversity of episymbiotic CPR bacteria and DPANN archaea in groundwater ecosystems.</title>
        <authorList>
            <person name="He C.Y."/>
            <person name="Keren R."/>
            <person name="Whittaker M."/>
            <person name="Farag I.F."/>
            <person name="Doudna J."/>
            <person name="Cate J.H.D."/>
            <person name="Banfield J.F."/>
        </authorList>
    </citation>
    <scope>NUCLEOTIDE SEQUENCE</scope>
    <source>
        <strain evidence="3">NC_groundwater_1860_Pr3_B-0.1um_51_7</strain>
    </source>
</reference>